<dbReference type="SMART" id="SM00154">
    <property type="entry name" value="ZnF_AN1"/>
    <property type="match status" value="1"/>
</dbReference>
<dbReference type="AlphaFoldDB" id="A0A6C0KB83"/>
<dbReference type="Gene3D" id="4.10.1110.10">
    <property type="entry name" value="AN1-like Zinc finger"/>
    <property type="match status" value="1"/>
</dbReference>
<reference evidence="5" key="1">
    <citation type="journal article" date="2020" name="Nature">
        <title>Giant virus diversity and host interactions through global metagenomics.</title>
        <authorList>
            <person name="Schulz F."/>
            <person name="Roux S."/>
            <person name="Paez-Espino D."/>
            <person name="Jungbluth S."/>
            <person name="Walsh D.A."/>
            <person name="Denef V.J."/>
            <person name="McMahon K.D."/>
            <person name="Konstantinidis K.T."/>
            <person name="Eloe-Fadrosh E.A."/>
            <person name="Kyrpides N.C."/>
            <person name="Woyke T."/>
        </authorList>
    </citation>
    <scope>NUCLEOTIDE SEQUENCE</scope>
    <source>
        <strain evidence="5">GVMAG-S-1102113-118</strain>
    </source>
</reference>
<name>A0A6C0KB83_9ZZZZ</name>
<accession>A0A6C0KB83</accession>
<keyword evidence="2" id="KW-0863">Zinc-finger</keyword>
<organism evidence="5">
    <name type="scientific">viral metagenome</name>
    <dbReference type="NCBI Taxonomy" id="1070528"/>
    <lineage>
        <taxon>unclassified sequences</taxon>
        <taxon>metagenomes</taxon>
        <taxon>organismal metagenomes</taxon>
    </lineage>
</organism>
<dbReference type="PROSITE" id="PS51039">
    <property type="entry name" value="ZF_AN1"/>
    <property type="match status" value="1"/>
</dbReference>
<evidence type="ECO:0000259" key="4">
    <source>
        <dbReference type="PROSITE" id="PS51039"/>
    </source>
</evidence>
<dbReference type="Pfam" id="PF01428">
    <property type="entry name" value="zf-AN1"/>
    <property type="match status" value="1"/>
</dbReference>
<proteinExistence type="predicted"/>
<protein>
    <recommendedName>
        <fullName evidence="4">AN1-type domain-containing protein</fullName>
    </recommendedName>
</protein>
<keyword evidence="3" id="KW-0862">Zinc</keyword>
<dbReference type="InterPro" id="IPR035896">
    <property type="entry name" value="AN1-like_Znf"/>
</dbReference>
<evidence type="ECO:0000256" key="1">
    <source>
        <dbReference type="ARBA" id="ARBA00022723"/>
    </source>
</evidence>
<dbReference type="EMBL" id="MN740840">
    <property type="protein sequence ID" value="QHU14441.1"/>
    <property type="molecule type" value="Genomic_DNA"/>
</dbReference>
<keyword evidence="1" id="KW-0479">Metal-binding</keyword>
<dbReference type="SUPFAM" id="SSF118310">
    <property type="entry name" value="AN1-like Zinc finger"/>
    <property type="match status" value="1"/>
</dbReference>
<dbReference type="InterPro" id="IPR000058">
    <property type="entry name" value="Znf_AN1"/>
</dbReference>
<evidence type="ECO:0000313" key="5">
    <source>
        <dbReference type="EMBL" id="QHU14441.1"/>
    </source>
</evidence>
<evidence type="ECO:0000256" key="3">
    <source>
        <dbReference type="ARBA" id="ARBA00022833"/>
    </source>
</evidence>
<dbReference type="GO" id="GO:0008270">
    <property type="term" value="F:zinc ion binding"/>
    <property type="evidence" value="ECO:0007669"/>
    <property type="project" value="UniProtKB-KW"/>
</dbReference>
<evidence type="ECO:0000256" key="2">
    <source>
        <dbReference type="ARBA" id="ARBA00022771"/>
    </source>
</evidence>
<feature type="domain" description="AN1-type" evidence="4">
    <location>
        <begin position="1"/>
        <end position="48"/>
    </location>
</feature>
<sequence length="61" mass="6965">MNKRCSLPDCKKKLKTMRFECQWCSETFCLAHQIPEAHNCADPVPRSKADQAVIPAKISFI</sequence>